<reference evidence="2 3" key="1">
    <citation type="submission" date="2008-07" db="EMBL/GenBank/DDBJ databases">
        <authorList>
            <person name="El-Sayed N."/>
            <person name="Caler E."/>
            <person name="Inman J."/>
            <person name="Amedeo P."/>
            <person name="Hass B."/>
            <person name="Wortman J."/>
        </authorList>
    </citation>
    <scope>NUCLEOTIDE SEQUENCE [LARGE SCALE GENOMIC DNA]</scope>
    <source>
        <strain evidence="3">ATCC 50983 / TXsc</strain>
    </source>
</reference>
<feature type="signal peptide" evidence="1">
    <location>
        <begin position="1"/>
        <end position="22"/>
    </location>
</feature>
<dbReference type="SUPFAM" id="SSF63825">
    <property type="entry name" value="YWTD domain"/>
    <property type="match status" value="1"/>
</dbReference>
<dbReference type="Gene3D" id="2.120.10.30">
    <property type="entry name" value="TolB, C-terminal domain"/>
    <property type="match status" value="1"/>
</dbReference>
<name>C5L327_PERM5</name>
<accession>C5L327</accession>
<feature type="chain" id="PRO_5002954787" evidence="1">
    <location>
        <begin position="23"/>
        <end position="355"/>
    </location>
</feature>
<evidence type="ECO:0000313" key="3">
    <source>
        <dbReference type="Proteomes" id="UP000007800"/>
    </source>
</evidence>
<dbReference type="OMA" id="ARNWYIS"/>
<dbReference type="InParanoid" id="C5L327"/>
<evidence type="ECO:0000313" key="2">
    <source>
        <dbReference type="EMBL" id="EER08914.1"/>
    </source>
</evidence>
<keyword evidence="3" id="KW-1185">Reference proteome</keyword>
<dbReference type="AlphaFoldDB" id="C5L327"/>
<dbReference type="InterPro" id="IPR011042">
    <property type="entry name" value="6-blade_b-propeller_TolB-like"/>
</dbReference>
<dbReference type="Proteomes" id="UP000007800">
    <property type="component" value="Unassembled WGS sequence"/>
</dbReference>
<dbReference type="GeneID" id="9064823"/>
<dbReference type="OrthoDB" id="412903at2759"/>
<dbReference type="RefSeq" id="XP_002777098.1">
    <property type="nucleotide sequence ID" value="XM_002777052.1"/>
</dbReference>
<gene>
    <name evidence="2" type="ORF">Pmar_PMAR003162</name>
</gene>
<evidence type="ECO:0000256" key="1">
    <source>
        <dbReference type="SAM" id="SignalP"/>
    </source>
</evidence>
<dbReference type="EMBL" id="GG678669">
    <property type="protein sequence ID" value="EER08914.1"/>
    <property type="molecule type" value="Genomic_DNA"/>
</dbReference>
<keyword evidence="1" id="KW-0732">Signal</keyword>
<sequence>MVAVHSMIIPVLISGLVSFGAAQTSSLSSSWCRNNEAEVIYDRATMGPDFLPKDGVDMIDYDFDGARNWYISGKDLGTRRYELWRVTADGSVRTDIIHDKVDCIAVKADGSGIFAVVNDKIGIYNTNGDGIKEVVDNGSHRTWSGLYYDDVEKVLYASDSANNMIYMFVRKSWGWDSTVIIKGKGQGSKKLDQPAGIRKFGNTLYIVQSGGRSNVVVCWNIGSNTRNFEYDFKPTGEFGIEVLDGYIFYRDGSDSVYRRNVKSPNGRSDIVVGGCGAGSRMNQITNAGTGALRGFSCDLIVWDYTEGIVTYTIYVDVRYGLLTVLTQHAECDDDSMQLSVNVNFLIIKPFKHDTF</sequence>
<organism evidence="3">
    <name type="scientific">Perkinsus marinus (strain ATCC 50983 / TXsc)</name>
    <dbReference type="NCBI Taxonomy" id="423536"/>
    <lineage>
        <taxon>Eukaryota</taxon>
        <taxon>Sar</taxon>
        <taxon>Alveolata</taxon>
        <taxon>Perkinsozoa</taxon>
        <taxon>Perkinsea</taxon>
        <taxon>Perkinsida</taxon>
        <taxon>Perkinsidae</taxon>
        <taxon>Perkinsus</taxon>
    </lineage>
</organism>
<protein>
    <submittedName>
        <fullName evidence="2">Uncharacterized protein</fullName>
    </submittedName>
</protein>
<proteinExistence type="predicted"/>